<dbReference type="EMBL" id="JAVHNQ010000004">
    <property type="protein sequence ID" value="KAK6350218.1"/>
    <property type="molecule type" value="Genomic_DNA"/>
</dbReference>
<proteinExistence type="predicted"/>
<name>A0AAV9UXL3_9PEZI</name>
<dbReference type="AlphaFoldDB" id="A0AAV9UXL3"/>
<evidence type="ECO:0000313" key="2">
    <source>
        <dbReference type="EMBL" id="KAK6350218.1"/>
    </source>
</evidence>
<feature type="compositionally biased region" description="Low complexity" evidence="1">
    <location>
        <begin position="173"/>
        <end position="185"/>
    </location>
</feature>
<feature type="compositionally biased region" description="Polar residues" evidence="1">
    <location>
        <begin position="186"/>
        <end position="199"/>
    </location>
</feature>
<dbReference type="Gene3D" id="3.30.710.10">
    <property type="entry name" value="Potassium Channel Kv1.1, Chain A"/>
    <property type="match status" value="1"/>
</dbReference>
<evidence type="ECO:0000256" key="1">
    <source>
        <dbReference type="SAM" id="MobiDB-lite"/>
    </source>
</evidence>
<evidence type="ECO:0000313" key="3">
    <source>
        <dbReference type="Proteomes" id="UP001375240"/>
    </source>
</evidence>
<protein>
    <recommendedName>
        <fullName evidence="4">BTB domain-containing protein</fullName>
    </recommendedName>
</protein>
<evidence type="ECO:0008006" key="4">
    <source>
        <dbReference type="Google" id="ProtNLM"/>
    </source>
</evidence>
<accession>A0AAV9UXL3</accession>
<keyword evidence="3" id="KW-1185">Reference proteome</keyword>
<comment type="caution">
    <text evidence="2">The sequence shown here is derived from an EMBL/GenBank/DDBJ whole genome shotgun (WGS) entry which is preliminary data.</text>
</comment>
<sequence>MQDIKVPAAGAVLPERPRSLPETIIRAYGLRELLPPLQTRVEALLAAADDVVFKPEDGGGEEVRTFGALFSVAAAAKGRPAIPVDRYGTVAEEDADGMKVLKCSQEQMEKVRAVQEVVAKQTVEMLSRLLDEVQREIGEKSAAQPDFTIQLEEEEEKEEKVVANVKTTKKTQPRTPATRPQTKKPSSSNKSTASTTRQAGVSAATSASDDGSTTYADIQVHRAILTASVPYYKYLSLRTVRFSDTTSDTSTLPHPTITPYSLRVIQTWLYSPLRIGEVLEAAEPHAHLYLLATCKRQDRNGYPPPLTTVRGLVEVARAADYLGMEELARWTARLLRRLCHGLDKCTGNRCRATVPFVLERIWESGGLGLPSELVEDLKRYIASHPDTMWKRPVIALPDALIEGIVEAFADVIGQTQTVTSVLEISRDGEVKRKWKKDDPAGEPLVWWDAFTSVNKVRAAVKTATGVTFTQMARWDEKLLGPVIERCVHELAKGFDDTWLSDELMRKMEGNSFERELVVDLLMMVTTTSVVAVAEGLVPFARPPLNRKTVRAVFEGMVNLRKWDGWDSEWMTLERRVVQYLQREWMTIAVNGENGGFAAWRPAMLTVASRKMRVAIDDLLGKNQTKPMARRPQKGKAIVKDRLGNDVEVDATTLTIVGKDTGKRATVLRPEAEEFRLTTPAALRPEAQDFVPSGALAAIYGTDSAQ</sequence>
<feature type="region of interest" description="Disordered" evidence="1">
    <location>
        <begin position="154"/>
        <end position="212"/>
    </location>
</feature>
<reference evidence="2 3" key="1">
    <citation type="submission" date="2019-10" db="EMBL/GenBank/DDBJ databases">
        <authorList>
            <person name="Palmer J.M."/>
        </authorList>
    </citation>
    <scope>NUCLEOTIDE SEQUENCE [LARGE SCALE GENOMIC DNA]</scope>
    <source>
        <strain evidence="2 3">TWF696</strain>
    </source>
</reference>
<gene>
    <name evidence="2" type="ORF">TWF696_006454</name>
</gene>
<feature type="compositionally biased region" description="Low complexity" evidence="1">
    <location>
        <begin position="202"/>
        <end position="212"/>
    </location>
</feature>
<dbReference type="Proteomes" id="UP001375240">
    <property type="component" value="Unassembled WGS sequence"/>
</dbReference>
<dbReference type="InterPro" id="IPR011333">
    <property type="entry name" value="SKP1/BTB/POZ_sf"/>
</dbReference>
<organism evidence="2 3">
    <name type="scientific">Orbilia brochopaga</name>
    <dbReference type="NCBI Taxonomy" id="3140254"/>
    <lineage>
        <taxon>Eukaryota</taxon>
        <taxon>Fungi</taxon>
        <taxon>Dikarya</taxon>
        <taxon>Ascomycota</taxon>
        <taxon>Pezizomycotina</taxon>
        <taxon>Orbiliomycetes</taxon>
        <taxon>Orbiliales</taxon>
        <taxon>Orbiliaceae</taxon>
        <taxon>Orbilia</taxon>
    </lineage>
</organism>